<comment type="caution">
    <text evidence="3">The sequence shown here is derived from an EMBL/GenBank/DDBJ whole genome shotgun (WGS) entry which is preliminary data.</text>
</comment>
<reference evidence="3 4" key="1">
    <citation type="submission" date="2024-06" db="EMBL/GenBank/DDBJ databases">
        <title>Complete genome of Phlyctema vagabunda strain 19-DSS-EL-015.</title>
        <authorList>
            <person name="Fiorenzani C."/>
        </authorList>
    </citation>
    <scope>NUCLEOTIDE SEQUENCE [LARGE SCALE GENOMIC DNA]</scope>
    <source>
        <strain evidence="3 4">19-DSS-EL-015</strain>
    </source>
</reference>
<organism evidence="3 4">
    <name type="scientific">Phlyctema vagabunda</name>
    <dbReference type="NCBI Taxonomy" id="108571"/>
    <lineage>
        <taxon>Eukaryota</taxon>
        <taxon>Fungi</taxon>
        <taxon>Dikarya</taxon>
        <taxon>Ascomycota</taxon>
        <taxon>Pezizomycotina</taxon>
        <taxon>Leotiomycetes</taxon>
        <taxon>Helotiales</taxon>
        <taxon>Dermateaceae</taxon>
        <taxon>Phlyctema</taxon>
    </lineage>
</organism>
<keyword evidence="2" id="KW-1133">Transmembrane helix</keyword>
<keyword evidence="2" id="KW-0472">Membrane</keyword>
<proteinExistence type="predicted"/>
<feature type="region of interest" description="Disordered" evidence="1">
    <location>
        <begin position="265"/>
        <end position="301"/>
    </location>
</feature>
<feature type="region of interest" description="Disordered" evidence="1">
    <location>
        <begin position="76"/>
        <end position="101"/>
    </location>
</feature>
<keyword evidence="4" id="KW-1185">Reference proteome</keyword>
<feature type="transmembrane region" description="Helical" evidence="2">
    <location>
        <begin position="108"/>
        <end position="127"/>
    </location>
</feature>
<feature type="compositionally biased region" description="Polar residues" evidence="1">
    <location>
        <begin position="162"/>
        <end position="173"/>
    </location>
</feature>
<feature type="region of interest" description="Disordered" evidence="1">
    <location>
        <begin position="137"/>
        <end position="174"/>
    </location>
</feature>
<keyword evidence="2" id="KW-0812">Transmembrane</keyword>
<accession>A0ABR4PMK3</accession>
<evidence type="ECO:0000313" key="4">
    <source>
        <dbReference type="Proteomes" id="UP001629113"/>
    </source>
</evidence>
<protein>
    <submittedName>
        <fullName evidence="3">Uncharacterized protein</fullName>
    </submittedName>
</protein>
<feature type="compositionally biased region" description="Basic and acidic residues" evidence="1">
    <location>
        <begin position="284"/>
        <end position="295"/>
    </location>
</feature>
<evidence type="ECO:0000256" key="2">
    <source>
        <dbReference type="SAM" id="Phobius"/>
    </source>
</evidence>
<feature type="compositionally biased region" description="Low complexity" evidence="1">
    <location>
        <begin position="188"/>
        <end position="206"/>
    </location>
</feature>
<sequence length="301" mass="31631">MAPVDPDDLYNDTELDDDISSFFNSLLPTLSGIPPVDIPAAASLTSFPSSISQTKTYNKVISTVTVVSSVSPGPAQPFQATAAGNPYPTESPDDDETNWEDLNGGKRAGIVIGGIFVIALIIGYCFWKRKCCFKHQGRRTPPGPPDSEQAGPYGSVVRLRGNDNSHGTLNTDVGGTVGLRGGDVALNAVSPTTTSTSPSSPQAPAARTLDPDAPPPSYHAIGHDAIVPPSEHHRIAGQGDAHTEEEFNVVADGKVPLSEIPFEDVDINALQNEPSSSSSSSASRDFHQAHRHGDTTGHTNS</sequence>
<dbReference type="EMBL" id="JBFCZG010000003">
    <property type="protein sequence ID" value="KAL3424557.1"/>
    <property type="molecule type" value="Genomic_DNA"/>
</dbReference>
<evidence type="ECO:0000313" key="3">
    <source>
        <dbReference type="EMBL" id="KAL3424557.1"/>
    </source>
</evidence>
<evidence type="ECO:0000256" key="1">
    <source>
        <dbReference type="SAM" id="MobiDB-lite"/>
    </source>
</evidence>
<name>A0ABR4PMK3_9HELO</name>
<feature type="region of interest" description="Disordered" evidence="1">
    <location>
        <begin position="187"/>
        <end position="224"/>
    </location>
</feature>
<gene>
    <name evidence="3" type="ORF">PVAG01_03838</name>
</gene>
<dbReference type="Proteomes" id="UP001629113">
    <property type="component" value="Unassembled WGS sequence"/>
</dbReference>